<evidence type="ECO:0000313" key="2">
    <source>
        <dbReference type="Proteomes" id="UP001172457"/>
    </source>
</evidence>
<keyword evidence="2" id="KW-1185">Reference proteome</keyword>
<sequence>MIRCNSESFSNAHSSSFDSVSKFDIAVSGRKKHDCYKDGVLGERTSKLACSSKSRWQVFLFGSGSGRFPRNMELSDIKSRQLRQIPSTLPTEKGGGKRLTWLIRVLGCGGGFNFDDAIKVSSLGYVRSFDRRM</sequence>
<gene>
    <name evidence="1" type="ORF">OSB04_026453</name>
</gene>
<comment type="caution">
    <text evidence="1">The sequence shown here is derived from an EMBL/GenBank/DDBJ whole genome shotgun (WGS) entry which is preliminary data.</text>
</comment>
<proteinExistence type="predicted"/>
<organism evidence="1 2">
    <name type="scientific">Centaurea solstitialis</name>
    <name type="common">yellow star-thistle</name>
    <dbReference type="NCBI Taxonomy" id="347529"/>
    <lineage>
        <taxon>Eukaryota</taxon>
        <taxon>Viridiplantae</taxon>
        <taxon>Streptophyta</taxon>
        <taxon>Embryophyta</taxon>
        <taxon>Tracheophyta</taxon>
        <taxon>Spermatophyta</taxon>
        <taxon>Magnoliopsida</taxon>
        <taxon>eudicotyledons</taxon>
        <taxon>Gunneridae</taxon>
        <taxon>Pentapetalae</taxon>
        <taxon>asterids</taxon>
        <taxon>campanulids</taxon>
        <taxon>Asterales</taxon>
        <taxon>Asteraceae</taxon>
        <taxon>Carduoideae</taxon>
        <taxon>Cardueae</taxon>
        <taxon>Centaureinae</taxon>
        <taxon>Centaurea</taxon>
    </lineage>
</organism>
<reference evidence="1" key="1">
    <citation type="submission" date="2023-03" db="EMBL/GenBank/DDBJ databases">
        <title>Chromosome-scale reference genome and RAD-based genetic map of yellow starthistle (Centaurea solstitialis) reveal putative structural variation and QTLs associated with invader traits.</title>
        <authorList>
            <person name="Reatini B."/>
            <person name="Cang F.A."/>
            <person name="Jiang Q."/>
            <person name="Mckibben M.T.W."/>
            <person name="Barker M.S."/>
            <person name="Rieseberg L.H."/>
            <person name="Dlugosch K.M."/>
        </authorList>
    </citation>
    <scope>NUCLEOTIDE SEQUENCE</scope>
    <source>
        <strain evidence="1">CAN-66</strain>
        <tissue evidence="1">Leaf</tissue>
    </source>
</reference>
<dbReference type="PANTHER" id="PTHR34130:SF5">
    <property type="entry name" value="OS08G0243800 PROTEIN"/>
    <property type="match status" value="1"/>
</dbReference>
<evidence type="ECO:0000313" key="1">
    <source>
        <dbReference type="EMBL" id="KAJ9539947.1"/>
    </source>
</evidence>
<protein>
    <submittedName>
        <fullName evidence="1">Uncharacterized protein</fullName>
    </submittedName>
</protein>
<accession>A0AA38VVN0</accession>
<dbReference type="Proteomes" id="UP001172457">
    <property type="component" value="Chromosome 7"/>
</dbReference>
<dbReference type="AlphaFoldDB" id="A0AA38VVN0"/>
<dbReference type="EMBL" id="JARYMX010000007">
    <property type="protein sequence ID" value="KAJ9539947.1"/>
    <property type="molecule type" value="Genomic_DNA"/>
</dbReference>
<dbReference type="PANTHER" id="PTHR34130">
    <property type="entry name" value="OS08G0243800 PROTEIN"/>
    <property type="match status" value="1"/>
</dbReference>
<name>A0AA38VVN0_9ASTR</name>